<dbReference type="PANTHER" id="PTHR43646">
    <property type="entry name" value="GLYCOSYLTRANSFERASE"/>
    <property type="match status" value="1"/>
</dbReference>
<dbReference type="Pfam" id="PF00535">
    <property type="entry name" value="Glycos_transf_2"/>
    <property type="match status" value="1"/>
</dbReference>
<evidence type="ECO:0000256" key="6">
    <source>
        <dbReference type="SAM" id="Phobius"/>
    </source>
</evidence>
<keyword evidence="6" id="KW-1133">Transmembrane helix</keyword>
<dbReference type="AlphaFoldDB" id="A0A0A6PBG8"/>
<evidence type="ECO:0000256" key="3">
    <source>
        <dbReference type="ARBA" id="ARBA00022676"/>
    </source>
</evidence>
<comment type="subcellular location">
    <subcellularLocation>
        <location evidence="1">Cell membrane</location>
    </subcellularLocation>
</comment>
<dbReference type="InterPro" id="IPR001173">
    <property type="entry name" value="Glyco_trans_2-like"/>
</dbReference>
<protein>
    <recommendedName>
        <fullName evidence="7">Glycosyltransferase 2-like domain-containing protein</fullName>
    </recommendedName>
</protein>
<feature type="domain" description="Glycosyltransferase 2-like" evidence="7">
    <location>
        <begin position="3"/>
        <end position="142"/>
    </location>
</feature>
<dbReference type="GO" id="GO:0005886">
    <property type="term" value="C:plasma membrane"/>
    <property type="evidence" value="ECO:0007669"/>
    <property type="project" value="UniProtKB-SubCell"/>
</dbReference>
<dbReference type="Proteomes" id="UP000030428">
    <property type="component" value="Unassembled WGS sequence"/>
</dbReference>
<gene>
    <name evidence="8" type="ORF">PN36_20125</name>
</gene>
<dbReference type="EMBL" id="JSZA02000085">
    <property type="protein sequence ID" value="KHD07594.1"/>
    <property type="molecule type" value="Genomic_DNA"/>
</dbReference>
<evidence type="ECO:0000313" key="9">
    <source>
        <dbReference type="Proteomes" id="UP000030428"/>
    </source>
</evidence>
<dbReference type="GO" id="GO:0016757">
    <property type="term" value="F:glycosyltransferase activity"/>
    <property type="evidence" value="ECO:0007669"/>
    <property type="project" value="UniProtKB-KW"/>
</dbReference>
<keyword evidence="5 6" id="KW-0472">Membrane</keyword>
<dbReference type="PANTHER" id="PTHR43646:SF2">
    <property type="entry name" value="GLYCOSYLTRANSFERASE 2-LIKE DOMAIN-CONTAINING PROTEIN"/>
    <property type="match status" value="1"/>
</dbReference>
<organism evidence="8 9">
    <name type="scientific">Candidatus Thiomargarita nelsonii</name>
    <dbReference type="NCBI Taxonomy" id="1003181"/>
    <lineage>
        <taxon>Bacteria</taxon>
        <taxon>Pseudomonadati</taxon>
        <taxon>Pseudomonadota</taxon>
        <taxon>Gammaproteobacteria</taxon>
        <taxon>Thiotrichales</taxon>
        <taxon>Thiotrichaceae</taxon>
        <taxon>Thiomargarita</taxon>
    </lineage>
</organism>
<keyword evidence="4" id="KW-0808">Transferase</keyword>
<reference evidence="8 9" key="1">
    <citation type="journal article" date="2016" name="Front. Microbiol.">
        <title>Single-Cell (Meta-)Genomics of a Dimorphic Candidatus Thiomargarita nelsonii Reveals Genomic Plasticity.</title>
        <authorList>
            <person name="Flood B.E."/>
            <person name="Fliss P."/>
            <person name="Jones D.S."/>
            <person name="Dick G.J."/>
            <person name="Jain S."/>
            <person name="Kaster A.K."/>
            <person name="Winkel M."/>
            <person name="Mussmann M."/>
            <person name="Bailey J."/>
        </authorList>
    </citation>
    <scope>NUCLEOTIDE SEQUENCE [LARGE SCALE GENOMIC DNA]</scope>
    <source>
        <strain evidence="8">Hydrate Ridge</strain>
    </source>
</reference>
<evidence type="ECO:0000256" key="1">
    <source>
        <dbReference type="ARBA" id="ARBA00004236"/>
    </source>
</evidence>
<dbReference type="Gene3D" id="3.90.550.10">
    <property type="entry name" value="Spore Coat Polysaccharide Biosynthesis Protein SpsA, Chain A"/>
    <property type="match status" value="1"/>
</dbReference>
<comment type="caution">
    <text evidence="8">The sequence shown here is derived from an EMBL/GenBank/DDBJ whole genome shotgun (WGS) entry which is preliminary data.</text>
</comment>
<evidence type="ECO:0000313" key="8">
    <source>
        <dbReference type="EMBL" id="KHD07594.1"/>
    </source>
</evidence>
<dbReference type="SUPFAM" id="SSF53448">
    <property type="entry name" value="Nucleotide-diphospho-sugar transferases"/>
    <property type="match status" value="1"/>
</dbReference>
<evidence type="ECO:0000256" key="2">
    <source>
        <dbReference type="ARBA" id="ARBA00022475"/>
    </source>
</evidence>
<keyword evidence="2" id="KW-1003">Cell membrane</keyword>
<accession>A0A0A6PBG8</accession>
<keyword evidence="9" id="KW-1185">Reference proteome</keyword>
<feature type="transmembrane region" description="Helical" evidence="6">
    <location>
        <begin position="230"/>
        <end position="253"/>
    </location>
</feature>
<keyword evidence="3" id="KW-0328">Glycosyltransferase</keyword>
<evidence type="ECO:0000256" key="5">
    <source>
        <dbReference type="ARBA" id="ARBA00023136"/>
    </source>
</evidence>
<keyword evidence="6" id="KW-0812">Transmembrane</keyword>
<evidence type="ECO:0000256" key="4">
    <source>
        <dbReference type="ARBA" id="ARBA00022679"/>
    </source>
</evidence>
<sequence length="283" mass="32071">MISVIVPAHNEETVIVQCLESLLNGAPPSELEIIVSCNGCTDKTAKIARGFGAPVRVLETDKPSKIVALNAGDEVACSDLRFYIDADVVIGFNSIRQMAVALERGDGLVAYPEVHINFKATSWLVWAYYKVWTQLPYNRTGVGTGVYALSREGRKRFSVFPDVIADDGFVRALFQADERIRVKGAYSTVRPPANLWSLIKTNTRSRLGGYQLLELFPDMPVLDAKSFREILGFLMKSPLLWLCMPVYVFVNWFTRLRARKQHKSVKQFHWERDESRRVKTHSE</sequence>
<name>A0A0A6PBG8_9GAMM</name>
<dbReference type="InterPro" id="IPR029044">
    <property type="entry name" value="Nucleotide-diphossugar_trans"/>
</dbReference>
<proteinExistence type="predicted"/>
<evidence type="ECO:0000259" key="7">
    <source>
        <dbReference type="Pfam" id="PF00535"/>
    </source>
</evidence>